<reference evidence="2" key="1">
    <citation type="journal article" date="2019" name="Int. J. Syst. Evol. Microbiol.">
        <title>The Global Catalogue of Microorganisms (GCM) 10K type strain sequencing project: providing services to taxonomists for standard genome sequencing and annotation.</title>
        <authorList>
            <consortium name="The Broad Institute Genomics Platform"/>
            <consortium name="The Broad Institute Genome Sequencing Center for Infectious Disease"/>
            <person name="Wu L."/>
            <person name="Ma J."/>
        </authorList>
    </citation>
    <scope>NUCLEOTIDE SEQUENCE [LARGE SCALE GENOMIC DNA]</scope>
    <source>
        <strain evidence="2">DT92</strain>
    </source>
</reference>
<gene>
    <name evidence="1" type="ORF">ACFSJT_03170</name>
</gene>
<evidence type="ECO:0000313" key="2">
    <source>
        <dbReference type="Proteomes" id="UP001597344"/>
    </source>
</evidence>
<dbReference type="PANTHER" id="PTHR47199">
    <property type="entry name" value="PHOTOSYSTEM II STABILITY/ASSEMBLY FACTOR HCF136, CHLOROPLASTIC"/>
    <property type="match status" value="1"/>
</dbReference>
<dbReference type="CDD" id="cd15482">
    <property type="entry name" value="Sialidase_non-viral"/>
    <property type="match status" value="1"/>
</dbReference>
<protein>
    <submittedName>
        <fullName evidence="1">Oxidoreductase</fullName>
    </submittedName>
</protein>
<dbReference type="InterPro" id="IPR036278">
    <property type="entry name" value="Sialidase_sf"/>
</dbReference>
<sequence>MRLTIIALFGLTLTFCKPKDRVVAHDFSKVDIEVILKDSFSIRAIAVYYDTLLGFGFNKGYGFINLKTHKTHIINFEKADPNEIKSNEIAEQRAVSFADNSFFSLGIGSPVRLRKINFDNKEERIVYTEDHKKAFYDSLTFWNDSEGIAMGDPTDDCLSIIITRDGGDRWEKVSCVNLPKTIEGEAAFAASNGNIAIVDDHTWIISGGMKSRVFYSPDKGRNWEVFETPIVQGSSTTGGYSIDFYDKENGIIYGGDYTKPESNLANKAITTDGGRSWRLIKDGSDYKSCVRYVPNGGSKEIVAIGFTGISISNDYGQHWRELSKESFYTLRFINDSTAIAAGKGRVARLSFK</sequence>
<dbReference type="SUPFAM" id="SSF50939">
    <property type="entry name" value="Sialidases"/>
    <property type="match status" value="1"/>
</dbReference>
<dbReference type="PANTHER" id="PTHR47199:SF2">
    <property type="entry name" value="PHOTOSYSTEM II STABILITY_ASSEMBLY FACTOR HCF136, CHLOROPLASTIC"/>
    <property type="match status" value="1"/>
</dbReference>
<proteinExistence type="predicted"/>
<evidence type="ECO:0000313" key="1">
    <source>
        <dbReference type="EMBL" id="MFD2185777.1"/>
    </source>
</evidence>
<organism evidence="1 2">
    <name type="scientific">Aquimarina celericrescens</name>
    <dbReference type="NCBI Taxonomy" id="1964542"/>
    <lineage>
        <taxon>Bacteria</taxon>
        <taxon>Pseudomonadati</taxon>
        <taxon>Bacteroidota</taxon>
        <taxon>Flavobacteriia</taxon>
        <taxon>Flavobacteriales</taxon>
        <taxon>Flavobacteriaceae</taxon>
        <taxon>Aquimarina</taxon>
    </lineage>
</organism>
<dbReference type="Proteomes" id="UP001597344">
    <property type="component" value="Unassembled WGS sequence"/>
</dbReference>
<dbReference type="Gene3D" id="2.130.10.10">
    <property type="entry name" value="YVTN repeat-like/Quinoprotein amine dehydrogenase"/>
    <property type="match status" value="1"/>
</dbReference>
<name>A0ABW5AV10_9FLAO</name>
<dbReference type="InterPro" id="IPR015943">
    <property type="entry name" value="WD40/YVTN_repeat-like_dom_sf"/>
</dbReference>
<keyword evidence="2" id="KW-1185">Reference proteome</keyword>
<comment type="caution">
    <text evidence="1">The sequence shown here is derived from an EMBL/GenBank/DDBJ whole genome shotgun (WGS) entry which is preliminary data.</text>
</comment>
<dbReference type="RefSeq" id="WP_378318747.1">
    <property type="nucleotide sequence ID" value="NZ_JBHUHY010000002.1"/>
</dbReference>
<accession>A0ABW5AV10</accession>
<dbReference type="EMBL" id="JBHUHY010000002">
    <property type="protein sequence ID" value="MFD2185777.1"/>
    <property type="molecule type" value="Genomic_DNA"/>
</dbReference>